<organism evidence="1">
    <name type="scientific">marine sediment metagenome</name>
    <dbReference type="NCBI Taxonomy" id="412755"/>
    <lineage>
        <taxon>unclassified sequences</taxon>
        <taxon>metagenomes</taxon>
        <taxon>ecological metagenomes</taxon>
    </lineage>
</organism>
<name>X1VL36_9ZZZZ</name>
<feature type="non-terminal residue" evidence="1">
    <location>
        <position position="157"/>
    </location>
</feature>
<gene>
    <name evidence="1" type="ORF">S12H4_54276</name>
</gene>
<reference evidence="1" key="1">
    <citation type="journal article" date="2014" name="Front. Microbiol.">
        <title>High frequency of phylogenetically diverse reductive dehalogenase-homologous genes in deep subseafloor sedimentary metagenomes.</title>
        <authorList>
            <person name="Kawai M."/>
            <person name="Futagami T."/>
            <person name="Toyoda A."/>
            <person name="Takaki Y."/>
            <person name="Nishi S."/>
            <person name="Hori S."/>
            <person name="Arai W."/>
            <person name="Tsubouchi T."/>
            <person name="Morono Y."/>
            <person name="Uchiyama I."/>
            <person name="Ito T."/>
            <person name="Fujiyama A."/>
            <person name="Inagaki F."/>
            <person name="Takami H."/>
        </authorList>
    </citation>
    <scope>NUCLEOTIDE SEQUENCE</scope>
    <source>
        <strain evidence="1">Expedition CK06-06</strain>
    </source>
</reference>
<protein>
    <submittedName>
        <fullName evidence="1">Uncharacterized protein</fullName>
    </submittedName>
</protein>
<proteinExistence type="predicted"/>
<accession>X1VL36</accession>
<dbReference type="AlphaFoldDB" id="X1VL36"/>
<dbReference type="EMBL" id="BARW01034676">
    <property type="protein sequence ID" value="GAJ08915.1"/>
    <property type="molecule type" value="Genomic_DNA"/>
</dbReference>
<evidence type="ECO:0000313" key="1">
    <source>
        <dbReference type="EMBL" id="GAJ08915.1"/>
    </source>
</evidence>
<comment type="caution">
    <text evidence="1">The sequence shown here is derived from an EMBL/GenBank/DDBJ whole genome shotgun (WGS) entry which is preliminary data.</text>
</comment>
<sequence>MGEFCDYLEQISAKCSRCWENGIGACHVKLGSQDYFPEAFALWDTIQIIRHNHRTTVETDIEVKYRTEYPYGRQAGKGPQFEGEYAEREKEIRDFLEPKLPLGVKLLPSHQHYKPDKYDPNVVAIHIHAHKQVEDLDEAKHVVSKLSEVIMPKELEA</sequence>